<dbReference type="EMBL" id="JAGETZ010000006">
    <property type="protein sequence ID" value="MBO2010365.1"/>
    <property type="molecule type" value="Genomic_DNA"/>
</dbReference>
<feature type="transmembrane region" description="Helical" evidence="1">
    <location>
        <begin position="126"/>
        <end position="147"/>
    </location>
</feature>
<name>A0ABS3QGJ2_9BACT</name>
<keyword evidence="3" id="KW-1185">Reference proteome</keyword>
<gene>
    <name evidence="2" type="ORF">J4E00_14995</name>
</gene>
<accession>A0ABS3QGJ2</accession>
<keyword evidence="1" id="KW-0812">Transmembrane</keyword>
<dbReference type="Proteomes" id="UP000664369">
    <property type="component" value="Unassembled WGS sequence"/>
</dbReference>
<protein>
    <recommendedName>
        <fullName evidence="4">DUF2306 domain-containing protein</fullName>
    </recommendedName>
</protein>
<organism evidence="2 3">
    <name type="scientific">Hymenobacter negativus</name>
    <dbReference type="NCBI Taxonomy" id="2795026"/>
    <lineage>
        <taxon>Bacteria</taxon>
        <taxon>Pseudomonadati</taxon>
        <taxon>Bacteroidota</taxon>
        <taxon>Cytophagia</taxon>
        <taxon>Cytophagales</taxon>
        <taxon>Hymenobacteraceae</taxon>
        <taxon>Hymenobacter</taxon>
    </lineage>
</organism>
<feature type="transmembrane region" description="Helical" evidence="1">
    <location>
        <begin position="68"/>
        <end position="88"/>
    </location>
</feature>
<evidence type="ECO:0000256" key="1">
    <source>
        <dbReference type="SAM" id="Phobius"/>
    </source>
</evidence>
<evidence type="ECO:0000313" key="2">
    <source>
        <dbReference type="EMBL" id="MBO2010365.1"/>
    </source>
</evidence>
<keyword evidence="1" id="KW-0472">Membrane</keyword>
<evidence type="ECO:0008006" key="4">
    <source>
        <dbReference type="Google" id="ProtNLM"/>
    </source>
</evidence>
<feature type="transmembrane region" description="Helical" evidence="1">
    <location>
        <begin position="43"/>
        <end position="62"/>
    </location>
</feature>
<reference evidence="2 3" key="1">
    <citation type="submission" date="2021-03" db="EMBL/GenBank/DDBJ databases">
        <authorList>
            <person name="Kim M.K."/>
        </authorList>
    </citation>
    <scope>NUCLEOTIDE SEQUENCE [LARGE SCALE GENOMIC DNA]</scope>
    <source>
        <strain evidence="2 3">BT442</strain>
    </source>
</reference>
<sequence>MPVFLHSSTSMVHLLAVALALMAGTAIVLGPKATGQHRRLGRVYVGSMAMVLLTAFRMYFLFGRFGVVHWGAVGSTLALGVGTGAVLCRPVLAAWRQWHYLGMGASVTGLYAALVVESTYRLFPVAYFWWVTLGPAAAVFLAGGLVLRRHFPPGPQREAARDSMRQLTAHRA</sequence>
<proteinExistence type="predicted"/>
<feature type="transmembrane region" description="Helical" evidence="1">
    <location>
        <begin position="12"/>
        <end position="31"/>
    </location>
</feature>
<comment type="caution">
    <text evidence="2">The sequence shown here is derived from an EMBL/GenBank/DDBJ whole genome shotgun (WGS) entry which is preliminary data.</text>
</comment>
<dbReference type="RefSeq" id="WP_208175991.1">
    <property type="nucleotide sequence ID" value="NZ_JAGETZ010000006.1"/>
</dbReference>
<evidence type="ECO:0000313" key="3">
    <source>
        <dbReference type="Proteomes" id="UP000664369"/>
    </source>
</evidence>
<keyword evidence="1" id="KW-1133">Transmembrane helix</keyword>
<feature type="transmembrane region" description="Helical" evidence="1">
    <location>
        <begin position="100"/>
        <end position="120"/>
    </location>
</feature>